<evidence type="ECO:0000313" key="2">
    <source>
        <dbReference type="Proteomes" id="UP000193553"/>
    </source>
</evidence>
<evidence type="ECO:0000313" key="1">
    <source>
        <dbReference type="EMBL" id="OSJ18347.1"/>
    </source>
</evidence>
<organism evidence="1 2">
    <name type="scientific">Bradyrhizobium canariense</name>
    <dbReference type="NCBI Taxonomy" id="255045"/>
    <lineage>
        <taxon>Bacteria</taxon>
        <taxon>Pseudomonadati</taxon>
        <taxon>Pseudomonadota</taxon>
        <taxon>Alphaproteobacteria</taxon>
        <taxon>Hyphomicrobiales</taxon>
        <taxon>Nitrobacteraceae</taxon>
        <taxon>Bradyrhizobium</taxon>
    </lineage>
</organism>
<accession>A0A1X3HF31</accession>
<proteinExistence type="predicted"/>
<name>A0A1X3HF31_9BRAD</name>
<sequence>MRRQITNLRSQHSENLLVTSRLNRFLVKIAFLSEPKDAAHARHLHSEFARTLQRVVAIAARDQSVTPSGTARRPK</sequence>
<dbReference type="EMBL" id="NAFI01000131">
    <property type="protein sequence ID" value="OSJ18347.1"/>
    <property type="molecule type" value="Genomic_DNA"/>
</dbReference>
<comment type="caution">
    <text evidence="1">The sequence shown here is derived from an EMBL/GenBank/DDBJ whole genome shotgun (WGS) entry which is preliminary data.</text>
</comment>
<dbReference type="AlphaFoldDB" id="A0A1X3HF31"/>
<dbReference type="Proteomes" id="UP000193553">
    <property type="component" value="Unassembled WGS sequence"/>
</dbReference>
<gene>
    <name evidence="1" type="ORF">BSZ18_02475</name>
</gene>
<reference evidence="1 2" key="1">
    <citation type="submission" date="2017-03" db="EMBL/GenBank/DDBJ databases">
        <title>Whole genome sequences of fourteen strains of Bradyrhizobium canariense and one strain of Bradyrhizobium japonicum isolated from Lupinus (Papilionoideae: Genisteae) species in Algeria.</title>
        <authorList>
            <person name="Crovadore J."/>
            <person name="Chekireb D."/>
            <person name="Brachmann A."/>
            <person name="Chablais R."/>
            <person name="Cochard B."/>
            <person name="Lefort F."/>
        </authorList>
    </citation>
    <scope>NUCLEOTIDE SEQUENCE [LARGE SCALE GENOMIC DNA]</scope>
    <source>
        <strain evidence="1 2">UBMA195</strain>
    </source>
</reference>
<protein>
    <submittedName>
        <fullName evidence="1">Uncharacterized protein</fullName>
    </submittedName>
</protein>